<evidence type="ECO:0000256" key="14">
    <source>
        <dbReference type="ARBA" id="ARBA00047683"/>
    </source>
</evidence>
<keyword evidence="7 15" id="KW-0028">Amino-acid biosynthesis</keyword>
<keyword evidence="10 15" id="KW-0460">Magnesium</keyword>
<evidence type="ECO:0000256" key="15">
    <source>
        <dbReference type="RuleBase" id="RU364045"/>
    </source>
</evidence>
<evidence type="ECO:0000256" key="6">
    <source>
        <dbReference type="ARBA" id="ARBA00020653"/>
    </source>
</evidence>
<dbReference type="NCBIfam" id="TIGR00564">
    <property type="entry name" value="trpE_most"/>
    <property type="match status" value="1"/>
</dbReference>
<reference evidence="18 19" key="1">
    <citation type="submission" date="2022-11" db="EMBL/GenBank/DDBJ databases">
        <title>Haliovirga abyssi gen. nov., sp. nov., a mesophilic fermentative bacterium isolated from the Iheya North hydrothermal field and the proposal of Haliovirgaceae fam. nov.</title>
        <authorList>
            <person name="Miyazaki U."/>
            <person name="Tame A."/>
            <person name="Miyazaki J."/>
            <person name="Takai K."/>
            <person name="Sawayama S."/>
            <person name="Kitajima M."/>
            <person name="Okamoto A."/>
            <person name="Nakagawa S."/>
        </authorList>
    </citation>
    <scope>NUCLEOTIDE SEQUENCE [LARGE SCALE GENOMIC DNA]</scope>
    <source>
        <strain evidence="18 19">IC12</strain>
    </source>
</reference>
<evidence type="ECO:0000259" key="16">
    <source>
        <dbReference type="Pfam" id="PF00425"/>
    </source>
</evidence>
<dbReference type="SUPFAM" id="SSF56322">
    <property type="entry name" value="ADC synthase"/>
    <property type="match status" value="1"/>
</dbReference>
<comment type="cofactor">
    <cofactor evidence="1 15">
        <name>Mg(2+)</name>
        <dbReference type="ChEBI" id="CHEBI:18420"/>
    </cofactor>
</comment>
<dbReference type="Gene3D" id="3.60.120.10">
    <property type="entry name" value="Anthranilate synthase"/>
    <property type="match status" value="1"/>
</dbReference>
<dbReference type="AlphaFoldDB" id="A0AAU9DAP0"/>
<dbReference type="PANTHER" id="PTHR11236:SF48">
    <property type="entry name" value="ISOCHORISMATE SYNTHASE MENF"/>
    <property type="match status" value="1"/>
</dbReference>
<evidence type="ECO:0000313" key="19">
    <source>
        <dbReference type="Proteomes" id="UP001321582"/>
    </source>
</evidence>
<dbReference type="InterPro" id="IPR010116">
    <property type="entry name" value="Anthranilate_synth_I_arc_typ"/>
</dbReference>
<dbReference type="GO" id="GO:0046872">
    <property type="term" value="F:metal ion binding"/>
    <property type="evidence" value="ECO:0007669"/>
    <property type="project" value="UniProtKB-KW"/>
</dbReference>
<dbReference type="InterPro" id="IPR019999">
    <property type="entry name" value="Anth_synth_I-like"/>
</dbReference>
<evidence type="ECO:0000256" key="9">
    <source>
        <dbReference type="ARBA" id="ARBA00022822"/>
    </source>
</evidence>
<evidence type="ECO:0000256" key="5">
    <source>
        <dbReference type="ARBA" id="ARBA00012266"/>
    </source>
</evidence>
<evidence type="ECO:0000256" key="8">
    <source>
        <dbReference type="ARBA" id="ARBA00022723"/>
    </source>
</evidence>
<dbReference type="GO" id="GO:0000162">
    <property type="term" value="P:L-tryptophan biosynthetic process"/>
    <property type="evidence" value="ECO:0007669"/>
    <property type="project" value="UniProtKB-KW"/>
</dbReference>
<dbReference type="RefSeq" id="WP_307905327.1">
    <property type="nucleotide sequence ID" value="NZ_AP027059.1"/>
</dbReference>
<evidence type="ECO:0000259" key="17">
    <source>
        <dbReference type="Pfam" id="PF04715"/>
    </source>
</evidence>
<comment type="function">
    <text evidence="13 15">Part of a heterotetrameric complex that catalyzes the two-step biosynthesis of anthranilate, an intermediate in the biosynthesis of L-tryptophan. In the first step, the glutamine-binding beta subunit (TrpG) of anthranilate synthase (AS) provides the glutamine amidotransferase activity which generates ammonia as a substrate that, along with chorismate, is used in the second step, catalyzed by the large alpha subunit of AS (TrpE) to produce anthranilate. In the absence of TrpG, TrpE can synthesize anthranilate directly from chorismate and high concentrations of ammonia.</text>
</comment>
<comment type="similarity">
    <text evidence="3 15">Belongs to the anthranilate synthase component I family.</text>
</comment>
<dbReference type="KEGG" id="haby:HLVA_09640"/>
<keyword evidence="11 15" id="KW-0057">Aromatic amino acid biosynthesis</keyword>
<protein>
    <recommendedName>
        <fullName evidence="6 15">Anthranilate synthase component 1</fullName>
        <ecNumber evidence="5 15">4.1.3.27</ecNumber>
    </recommendedName>
</protein>
<keyword evidence="19" id="KW-1185">Reference proteome</keyword>
<dbReference type="Pfam" id="PF00425">
    <property type="entry name" value="Chorismate_bind"/>
    <property type="match status" value="1"/>
</dbReference>
<comment type="catalytic activity">
    <reaction evidence="14 15">
        <text>chorismate + L-glutamine = anthranilate + pyruvate + L-glutamate + H(+)</text>
        <dbReference type="Rhea" id="RHEA:21732"/>
        <dbReference type="ChEBI" id="CHEBI:15361"/>
        <dbReference type="ChEBI" id="CHEBI:15378"/>
        <dbReference type="ChEBI" id="CHEBI:16567"/>
        <dbReference type="ChEBI" id="CHEBI:29748"/>
        <dbReference type="ChEBI" id="CHEBI:29985"/>
        <dbReference type="ChEBI" id="CHEBI:58359"/>
        <dbReference type="EC" id="4.1.3.27"/>
    </reaction>
</comment>
<dbReference type="EC" id="4.1.3.27" evidence="5 15"/>
<dbReference type="InterPro" id="IPR006805">
    <property type="entry name" value="Anth_synth_I_N"/>
</dbReference>
<name>A0AAU9DAP0_9FUSO</name>
<feature type="domain" description="Chorismate-utilising enzyme C-terminal" evidence="16">
    <location>
        <begin position="228"/>
        <end position="481"/>
    </location>
</feature>
<comment type="pathway">
    <text evidence="2 15">Amino-acid biosynthesis; L-tryptophan biosynthesis; L-tryptophan from chorismate: step 1/5.</text>
</comment>
<dbReference type="EMBL" id="AP027059">
    <property type="protein sequence ID" value="BDU50395.1"/>
    <property type="molecule type" value="Genomic_DNA"/>
</dbReference>
<evidence type="ECO:0000256" key="7">
    <source>
        <dbReference type="ARBA" id="ARBA00022605"/>
    </source>
</evidence>
<keyword evidence="9 15" id="KW-0822">Tryptophan biosynthesis</keyword>
<keyword evidence="12 15" id="KW-0456">Lyase</keyword>
<dbReference type="InterPro" id="IPR005801">
    <property type="entry name" value="ADC_synthase"/>
</dbReference>
<keyword evidence="8 15" id="KW-0479">Metal-binding</keyword>
<organism evidence="18 19">
    <name type="scientific">Haliovirga abyssi</name>
    <dbReference type="NCBI Taxonomy" id="2996794"/>
    <lineage>
        <taxon>Bacteria</taxon>
        <taxon>Fusobacteriati</taxon>
        <taxon>Fusobacteriota</taxon>
        <taxon>Fusobacteriia</taxon>
        <taxon>Fusobacteriales</taxon>
        <taxon>Haliovirgaceae</taxon>
        <taxon>Haliovirga</taxon>
    </lineage>
</organism>
<evidence type="ECO:0000256" key="10">
    <source>
        <dbReference type="ARBA" id="ARBA00022842"/>
    </source>
</evidence>
<comment type="subunit">
    <text evidence="4 15">Heterotetramer consisting of two non-identical subunits: a beta subunit (TrpG) and a large alpha subunit (TrpE).</text>
</comment>
<gene>
    <name evidence="15 18" type="primary">trpE</name>
    <name evidence="18" type="ORF">HLVA_09640</name>
</gene>
<dbReference type="PRINTS" id="PR00095">
    <property type="entry name" value="ANTSNTHASEI"/>
</dbReference>
<evidence type="ECO:0000256" key="3">
    <source>
        <dbReference type="ARBA" id="ARBA00009562"/>
    </source>
</evidence>
<dbReference type="InterPro" id="IPR005256">
    <property type="entry name" value="Anth_synth_I_PabB"/>
</dbReference>
<sequence length="490" mass="56294">MRIYPDYNEIEKASKQGNVIQIYTKILADVETPISAYLKLAKDEEYSFLLESISGEDKFARYTFLGVNPSIKISATDDNVEIIEHEKTTEFKLKTGENPLDYLKNIMSKYKMVKNEKLPSFVGGAVGYFGYDTVKYFEKIEKKNRAEINVPDMYFMITDTILAFDRFKQELLIICNMFIEEDRDLKSIYDESVEKIKNIYEKLTNEVKLNFQISEVKEEIKISSNFKKEEFYKAVESSKEYIKSGDIFQVVLSQRFMAEYKHNPFDVYRRLRSINPSPYMFYLNFKDFKIAGASPEILVKLEGDTITLRPIAGTRKRGKDVEEDIALEKELLSDEKEIAEHIMLVDLGRNDVGKISKYGTVKVTEKMVIERYSHVMHIVSSVQGKIEEDKDGFDLLQAVFPAGTLTGAPKIRAMEIIEDLEPVKREIYGGAIGYFSFNGDLDSCITIRTMVFKDNKAFMQAGAGIVYDSIPENEYKETENKIAPVIRALG</sequence>
<dbReference type="InterPro" id="IPR015890">
    <property type="entry name" value="Chorismate_C"/>
</dbReference>
<proteinExistence type="inferred from homology"/>
<dbReference type="Pfam" id="PF04715">
    <property type="entry name" value="Anth_synt_I_N"/>
    <property type="match status" value="1"/>
</dbReference>
<evidence type="ECO:0000256" key="1">
    <source>
        <dbReference type="ARBA" id="ARBA00001946"/>
    </source>
</evidence>
<evidence type="ECO:0000256" key="12">
    <source>
        <dbReference type="ARBA" id="ARBA00023239"/>
    </source>
</evidence>
<dbReference type="PANTHER" id="PTHR11236">
    <property type="entry name" value="AMINOBENZOATE/ANTHRANILATE SYNTHASE"/>
    <property type="match status" value="1"/>
</dbReference>
<dbReference type="NCBIfam" id="TIGR01820">
    <property type="entry name" value="TrpE-arch"/>
    <property type="match status" value="1"/>
</dbReference>
<evidence type="ECO:0000256" key="4">
    <source>
        <dbReference type="ARBA" id="ARBA00011575"/>
    </source>
</evidence>
<evidence type="ECO:0000256" key="11">
    <source>
        <dbReference type="ARBA" id="ARBA00023141"/>
    </source>
</evidence>
<evidence type="ECO:0000256" key="13">
    <source>
        <dbReference type="ARBA" id="ARBA00025634"/>
    </source>
</evidence>
<dbReference type="GO" id="GO:0004049">
    <property type="term" value="F:anthranilate synthase activity"/>
    <property type="evidence" value="ECO:0007669"/>
    <property type="project" value="UniProtKB-EC"/>
</dbReference>
<evidence type="ECO:0000256" key="2">
    <source>
        <dbReference type="ARBA" id="ARBA00004873"/>
    </source>
</evidence>
<dbReference type="Proteomes" id="UP001321582">
    <property type="component" value="Chromosome"/>
</dbReference>
<feature type="domain" description="Anthranilate synthase component I N-terminal" evidence="17">
    <location>
        <begin position="29"/>
        <end position="173"/>
    </location>
</feature>
<accession>A0AAU9DAP0</accession>
<evidence type="ECO:0000313" key="18">
    <source>
        <dbReference type="EMBL" id="BDU50395.1"/>
    </source>
</evidence>